<sequence length="327" mass="35813">MTVAFPYPVLFGDVTVKVLSVKVDGDELPYTMISASDRTVALHRAGRESWERARLRVAVDFPQSELAEGPWSDVVFLAVLSEKSTNARTTAVLRRTGDGTVEGAVELDRARHHDRVTLAVSVVATVGDVPGRLIGSAKDSWYVDLRASAPERRQEIEIVEADFRKGAHEWLRAYQDSAWVVDATGDMPTVYLNTGSVEGLMALLHSRGGTPPERALRDMTHSMIAQDAWIAMFHSAAGDLDTDEDGTPIMPSGWREAVLRSMLPDVLPGLQPADALHEILQRREKGYGWAELQTSVQFAAGRRSRNSRHLTTAVRSLGAASETGATR</sequence>
<evidence type="ECO:0000313" key="2">
    <source>
        <dbReference type="EMBL" id="XDV65951.1"/>
    </source>
</evidence>
<organism evidence="2">
    <name type="scientific">Streptomyces sp. R33</name>
    <dbReference type="NCBI Taxonomy" id="3238629"/>
    <lineage>
        <taxon>Bacteria</taxon>
        <taxon>Bacillati</taxon>
        <taxon>Actinomycetota</taxon>
        <taxon>Actinomycetes</taxon>
        <taxon>Kitasatosporales</taxon>
        <taxon>Streptomycetaceae</taxon>
        <taxon>Streptomyces</taxon>
    </lineage>
</organism>
<dbReference type="EMBL" id="CP165727">
    <property type="protein sequence ID" value="XDV65951.1"/>
    <property type="molecule type" value="Genomic_DNA"/>
</dbReference>
<proteinExistence type="predicted"/>
<accession>A0AB39Y8Y4</accession>
<protein>
    <submittedName>
        <fullName evidence="2">Uncharacterized protein</fullName>
    </submittedName>
</protein>
<feature type="region of interest" description="Disordered" evidence="1">
    <location>
        <begin position="303"/>
        <end position="327"/>
    </location>
</feature>
<gene>
    <name evidence="2" type="ORF">AB5J51_24980</name>
</gene>
<dbReference type="AlphaFoldDB" id="A0AB39Y8Y4"/>
<reference evidence="2" key="1">
    <citation type="submission" date="2024-08" db="EMBL/GenBank/DDBJ databases">
        <authorList>
            <person name="Yu S.T."/>
        </authorList>
    </citation>
    <scope>NUCLEOTIDE SEQUENCE</scope>
    <source>
        <strain evidence="2">R33</strain>
    </source>
</reference>
<dbReference type="RefSeq" id="WP_053784824.1">
    <property type="nucleotide sequence ID" value="NZ_CP165727.1"/>
</dbReference>
<name>A0AB39Y8Y4_9ACTN</name>
<evidence type="ECO:0000256" key="1">
    <source>
        <dbReference type="SAM" id="MobiDB-lite"/>
    </source>
</evidence>